<protein>
    <submittedName>
        <fullName evidence="1">Uncharacterized protein</fullName>
    </submittedName>
</protein>
<dbReference type="EMBL" id="JAEHOC010000018">
    <property type="protein sequence ID" value="KAG2433659.1"/>
    <property type="molecule type" value="Genomic_DNA"/>
</dbReference>
<evidence type="ECO:0000313" key="1">
    <source>
        <dbReference type="EMBL" id="KAG2433659.1"/>
    </source>
</evidence>
<reference evidence="1" key="1">
    <citation type="journal article" date="2020" name="bioRxiv">
        <title>Comparative genomics of Chlamydomonas.</title>
        <authorList>
            <person name="Craig R.J."/>
            <person name="Hasan A.R."/>
            <person name="Ness R.W."/>
            <person name="Keightley P.D."/>
        </authorList>
    </citation>
    <scope>NUCLEOTIDE SEQUENCE</scope>
    <source>
        <strain evidence="1">SAG 7.73</strain>
    </source>
</reference>
<organism evidence="1 2">
    <name type="scientific">Chlamydomonas incerta</name>
    <dbReference type="NCBI Taxonomy" id="51695"/>
    <lineage>
        <taxon>Eukaryota</taxon>
        <taxon>Viridiplantae</taxon>
        <taxon>Chlorophyta</taxon>
        <taxon>core chlorophytes</taxon>
        <taxon>Chlorophyceae</taxon>
        <taxon>CS clade</taxon>
        <taxon>Chlamydomonadales</taxon>
        <taxon>Chlamydomonadaceae</taxon>
        <taxon>Chlamydomonas</taxon>
    </lineage>
</organism>
<evidence type="ECO:0000313" key="2">
    <source>
        <dbReference type="Proteomes" id="UP000650467"/>
    </source>
</evidence>
<sequence length="74" mass="7672">MCSDQVLLRDAVVAVVLADSSQQLLAIPGADSITNARFPGDPDGELCMQQQVVLVRLQLASLLPAALPSVTPSG</sequence>
<dbReference type="Proteomes" id="UP000650467">
    <property type="component" value="Unassembled WGS sequence"/>
</dbReference>
<comment type="caution">
    <text evidence="1">The sequence shown here is derived from an EMBL/GenBank/DDBJ whole genome shotgun (WGS) entry which is preliminary data.</text>
</comment>
<accession>A0A835SUX7</accession>
<keyword evidence="2" id="KW-1185">Reference proteome</keyword>
<gene>
    <name evidence="1" type="ORF">HXX76_008030</name>
</gene>
<proteinExistence type="predicted"/>
<dbReference type="AlphaFoldDB" id="A0A835SUX7"/>
<name>A0A835SUX7_CHLIN</name>